<protein>
    <submittedName>
        <fullName evidence="1">Uncharacterized protein</fullName>
    </submittedName>
</protein>
<evidence type="ECO:0000313" key="3">
    <source>
        <dbReference type="Proteomes" id="UP000192050"/>
    </source>
</evidence>
<evidence type="ECO:0000313" key="4">
    <source>
        <dbReference type="Proteomes" id="UP000546917"/>
    </source>
</evidence>
<dbReference type="EMBL" id="JABGBP010000179">
    <property type="protein sequence ID" value="NOL60274.1"/>
    <property type="molecule type" value="Genomic_DNA"/>
</dbReference>
<organism evidence="1 3">
    <name type="scientific">Ferroplasma acidiphilum</name>
    <dbReference type="NCBI Taxonomy" id="74969"/>
    <lineage>
        <taxon>Archaea</taxon>
        <taxon>Methanobacteriati</taxon>
        <taxon>Thermoplasmatota</taxon>
        <taxon>Thermoplasmata</taxon>
        <taxon>Thermoplasmatales</taxon>
        <taxon>Ferroplasmaceae</taxon>
        <taxon>Ferroplasma</taxon>
    </lineage>
</organism>
<accession>A0A1V0N4K0</accession>
<dbReference type="KEGG" id="fai:FAD_1179"/>
<dbReference type="Proteomes" id="UP000192050">
    <property type="component" value="Chromosome"/>
</dbReference>
<sequence>MINYDDLEEMLANTDVKYFAFIGDDRNILTGFKENIRNVSTFVAVRKMAKKISVEEYTNTKLKKVEQDDTMVIEQEIKMPDYKFVRLGVFRSMEDVISQAIDEPSMYVFIDSGTTFDSLCKYLSSAEIPFLHIKYNRNGLALNGRRFSSISSLTGYIMKNYYL</sequence>
<dbReference type="AlphaFoldDB" id="A0A1V0N4K0"/>
<gene>
    <name evidence="1" type="ORF">FAD_1179</name>
    <name evidence="2" type="ORF">HLB00_05425</name>
</gene>
<keyword evidence="3" id="KW-1185">Reference proteome</keyword>
<dbReference type="RefSeq" id="WP_009886281.1">
    <property type="nucleotide sequence ID" value="NZ_CP015363.1"/>
</dbReference>
<dbReference type="EMBL" id="CP015363">
    <property type="protein sequence ID" value="ARD85053.1"/>
    <property type="molecule type" value="Genomic_DNA"/>
</dbReference>
<evidence type="ECO:0000313" key="2">
    <source>
        <dbReference type="EMBL" id="NOL60274.1"/>
    </source>
</evidence>
<proteinExistence type="predicted"/>
<name>A0A1V0N4K0_9ARCH</name>
<dbReference type="STRING" id="74969.FAD_1179"/>
<dbReference type="GeneID" id="16024407"/>
<reference evidence="2 4" key="2">
    <citation type="submission" date="2020-05" db="EMBL/GenBank/DDBJ databases">
        <authorList>
            <person name="Zhang R."/>
        </authorList>
    </citation>
    <scope>NUCLEOTIDE SEQUENCE [LARGE SCALE GENOMIC DNA]</scope>
    <source>
        <strain evidence="2 4">DSM 28986</strain>
    </source>
</reference>
<evidence type="ECO:0000313" key="1">
    <source>
        <dbReference type="EMBL" id="ARD85053.1"/>
    </source>
</evidence>
<dbReference type="Proteomes" id="UP000546917">
    <property type="component" value="Unassembled WGS sequence"/>
</dbReference>
<reference evidence="1 3" key="1">
    <citation type="submission" date="2011-10" db="EMBL/GenBank/DDBJ databases">
        <title>Metabolic and evolutionary patterns in the extreme acidophile Ferroplasma acidiphilum.</title>
        <authorList>
            <person name="Golyshina O.V."/>
            <person name="Kozyavkin S.A."/>
            <person name="Tatusov R.L."/>
            <person name="Slesarev A.I."/>
            <person name="Golyshin P.N."/>
        </authorList>
    </citation>
    <scope>NUCLEOTIDE SEQUENCE [LARGE SCALE GENOMIC DNA]</scope>
    <source>
        <strain evidence="1">Berkeley</strain>
        <strain evidence="3">Y</strain>
    </source>
</reference>